<feature type="signal peptide" evidence="2">
    <location>
        <begin position="1"/>
        <end position="19"/>
    </location>
</feature>
<reference evidence="3" key="1">
    <citation type="submission" date="2019-02" db="EMBL/GenBank/DDBJ databases">
        <authorList>
            <person name="Pothier F.J."/>
        </authorList>
    </citation>
    <scope>NUCLEOTIDE SEQUENCE</scope>
    <source>
        <strain evidence="3">CI-1B</strain>
    </source>
</reference>
<evidence type="ECO:0000313" key="3">
    <source>
        <dbReference type="EMBL" id="VIO80285.1"/>
    </source>
</evidence>
<dbReference type="SUPFAM" id="SSF56925">
    <property type="entry name" value="OMPA-like"/>
    <property type="match status" value="1"/>
</dbReference>
<dbReference type="RefSeq" id="WP_172628404.1">
    <property type="nucleotide sequence ID" value="NZ_CAADFC020000035.1"/>
</dbReference>
<organism evidence="3 4">
    <name type="scientific">Bradyrhizobium ivorense</name>
    <dbReference type="NCBI Taxonomy" id="2511166"/>
    <lineage>
        <taxon>Bacteria</taxon>
        <taxon>Pseudomonadati</taxon>
        <taxon>Pseudomonadota</taxon>
        <taxon>Alphaproteobacteria</taxon>
        <taxon>Hyphomicrobiales</taxon>
        <taxon>Nitrobacteraceae</taxon>
        <taxon>Bradyrhizobium</taxon>
    </lineage>
</organism>
<keyword evidence="4" id="KW-1185">Reference proteome</keyword>
<evidence type="ECO:0000256" key="1">
    <source>
        <dbReference type="ARBA" id="ARBA00038306"/>
    </source>
</evidence>
<dbReference type="Proteomes" id="UP000328092">
    <property type="component" value="Unassembled WGS sequence"/>
</dbReference>
<comment type="caution">
    <text evidence="3">The sequence shown here is derived from an EMBL/GenBank/DDBJ whole genome shotgun (WGS) entry which is preliminary data.</text>
</comment>
<protein>
    <submittedName>
        <fullName evidence="3">Uncharacterized protein</fullName>
    </submittedName>
</protein>
<dbReference type="AlphaFoldDB" id="A0A508U052"/>
<gene>
    <name evidence="3" type="ORF">CI1B_83570</name>
</gene>
<dbReference type="PANTHER" id="PTHR34001:SF3">
    <property type="entry name" value="BLL7405 PROTEIN"/>
    <property type="match status" value="1"/>
</dbReference>
<dbReference type="PANTHER" id="PTHR34001">
    <property type="entry name" value="BLL7405 PROTEIN"/>
    <property type="match status" value="1"/>
</dbReference>
<dbReference type="Gene3D" id="2.40.160.20">
    <property type="match status" value="1"/>
</dbReference>
<evidence type="ECO:0000313" key="4">
    <source>
        <dbReference type="Proteomes" id="UP000328092"/>
    </source>
</evidence>
<name>A0A508U052_9BRAD</name>
<proteinExistence type="inferred from homology"/>
<keyword evidence="2" id="KW-0732">Signal</keyword>
<sequence length="272" mass="29102">MRRFLLAAMMFGAVTAAQAADLSELPVLRGSYSDAPRTTNWAGFYVGGQGAYGSSNENFSGTNTNLLTPLLDHNVIQQMDVANWNLGLGKVSQHGSAFGGFAGYNWQFEDVVVGAEVSYLHGNFGGTSTASKELISSTALTDSFFHDVRVDSTASIKITDMATFRGRAGYAWGCFLPYIFGGVGFGNANISRSVTIYDSISTSALGPFSAPFVNGATDVRHNNLVVGYSGGLGIDISLMAGLFMRAEWEYARYTTVVDTSINTVRLGLGYKF</sequence>
<accession>A0A508U052</accession>
<evidence type="ECO:0000256" key="2">
    <source>
        <dbReference type="SAM" id="SignalP"/>
    </source>
</evidence>
<comment type="similarity">
    <text evidence="1">Belongs to the Omp25/RopB family.</text>
</comment>
<dbReference type="InterPro" id="IPR011250">
    <property type="entry name" value="OMP/PagP_B-barrel"/>
</dbReference>
<feature type="chain" id="PRO_5021468420" evidence="2">
    <location>
        <begin position="20"/>
        <end position="272"/>
    </location>
</feature>
<dbReference type="EMBL" id="CAADFC020000035">
    <property type="protein sequence ID" value="VIO80285.1"/>
    <property type="molecule type" value="Genomic_DNA"/>
</dbReference>
<dbReference type="InterPro" id="IPR051692">
    <property type="entry name" value="OMP-like"/>
</dbReference>